<reference evidence="6 7" key="1">
    <citation type="submission" date="2015-04" db="EMBL/GenBank/DDBJ databases">
        <authorList>
            <person name="Syromyatnikov M.Y."/>
            <person name="Popov V.N."/>
        </authorList>
    </citation>
    <scope>NUCLEOTIDE SEQUENCE [LARGE SCALE GENOMIC DNA]</scope>
</reference>
<dbReference type="InterPro" id="IPR029453">
    <property type="entry name" value="Rictor_IV"/>
</dbReference>
<feature type="region of interest" description="Disordered" evidence="2">
    <location>
        <begin position="1100"/>
        <end position="1149"/>
    </location>
</feature>
<evidence type="ECO:0000259" key="5">
    <source>
        <dbReference type="SMART" id="SM01310"/>
    </source>
</evidence>
<gene>
    <name evidence="6" type="ORF">CLUMA_CG006294</name>
</gene>
<dbReference type="Pfam" id="PF14668">
    <property type="entry name" value="RICTOR_V"/>
    <property type="match status" value="1"/>
</dbReference>
<dbReference type="GO" id="GO:0038203">
    <property type="term" value="P:TORC2 signaling"/>
    <property type="evidence" value="ECO:0007669"/>
    <property type="project" value="TreeGrafter"/>
</dbReference>
<evidence type="ECO:0000313" key="6">
    <source>
        <dbReference type="EMBL" id="CRK92792.1"/>
    </source>
</evidence>
<comment type="similarity">
    <text evidence="1">Belongs to the RICTOR family.</text>
</comment>
<feature type="region of interest" description="Disordered" evidence="2">
    <location>
        <begin position="1800"/>
        <end position="1823"/>
    </location>
</feature>
<proteinExistence type="inferred from homology"/>
<feature type="compositionally biased region" description="Low complexity" evidence="2">
    <location>
        <begin position="1739"/>
        <end position="1754"/>
    </location>
</feature>
<dbReference type="STRING" id="568069.A0A1J1HXI8"/>
<sequence>MKSINNNNEKGSKILSKSDYNVLEIFHALIQIHNTNDRKRLSLLNSTTKLLTNASNVLTTEEFLYCLSSNFVHQLTQVRAGALRVTRYLLKTTHDLQTFNSLKLDLLVCRSLDILLKNEEERIQALKLIRKMIMILPDLVSPALVRCLVALVDTSMVENTKPDRIVRACLATLSELGVLNPRLLIVCNGVSVLTRNVLECDSPRIAESLVGVLLHLLEYPQTRNIAGVSLDCLAAPYCDFTYRLGIMDKNKDARDLRFKCSRLALLSVLRSWTGALEFCNPSKASGLKAIIDILYLNQLEVRKAILDLLYELLGLPQPAWTDEYSVALAAVDPSDYQDEWRLAEGFVAMEGRSVLPSLANKVPNICEIHQAFLVYCFIENGLLNALVEVIVSSDTFISVRATILLAKLLQLIHTMLPADICSTSPSLPTLVSKATGGNHQAKAAISALQMYHQMLRNRPATCSLYLDVIIQNGELIKTRLFKREIDAQKSLSKSASLSLFERIRTDSIGSNDASGTFWDYWDVLRDTNSLGNESGTMKDRSKRSKVIRQKVLGFFEKFRENERLIKESMVLTHVDPKMWDWDIVVTIFKNKSLSTKLDENQLKFIKTLTHYFKPSSNKFSHMELGLGRLLPSNVNVGIELIDYLLEQIDELEYMRILTDWCSDISIHLQAICKKKPHDCLFSPSHMNNTMCQQYFLFIGRICRSVKGVTILKNTDILKHLMYLVANTNHTIYVKLIVSGLDYSLTSSIHYPRLILEKALTSSPSHSSRLYATQFLLVLLRARLPTVEEWGILLLMKQLNDKDRAIVLTALEILDEACHENIYLLELAHVWPDLSKHHELGKYIMMRFYSVPRGMNHPSANVKSEIDLWVNVFNKKYVLYVESETHSSLTLHTKNEEGFYSTRNSSLNQRQIITSKNLPCHLYGALAQTIRGIGYLQKHGNVSQLLDILSSARCGNEEECLNLKSALWALGHVATNLDGVEFLNDTSSHVFEKIIRLTKYCEVYSIRSTAFNVLNLIGSTVAGANALFKLDWASVRHDRNNEFPILEPEDWHLKYPSPVRYNHDVPAYNYGAINENLSNLTSTSLNPSFYVADASDATTLKDDSIHDGDMSTSTQRSRTLPAGTLPSQMQQQRSGAKHIRSLSESKTSDGLSGMVINRTRFNSGDSNTSGVSSCDSVNMRAVINERFRRVSLTGTPIRDTSQLTDQDVHGYKKLRQIRRNLRPMLSESAADDLADIYENEGNGRSAVRTLLPSFSLDSKRRNILSRNIERQSVNISGIDDIQKNIYVAKLLTQVDTKGPCYRGICLPRNILDLFPETSHSGTYVSRFIQEFDNLELNLSASSILTKNQYLHDRDITGAPDESAVSSMSDLSTGNKRTRKKTITTSIFDSANLVTETTFAVGSTSSGGTNQKHNKSECLMCCRTQVINKIIDTTSLNIQESKDATTTIATNLNGKTRDPDVSLYSPESIISDDSANTNMPDRITSTILRNVIKMANPIMFKACRKILMELKQKYPQSFQDICLYSDICKHMSKCSYRLTVRRFIQEIFLDLNYDAFSNGVDLVLEVAQQRLTDLKLLNNSKLFPLSSPPSSSQSHHTSNVPLSSIPIPIAPHKIHSLKSPLLASVYETSVENLMDSPPQITKDEVDAIVTLRSSDRKDDSMSKSTTQVTAEVHPHRYSFESSVVEPHEPIRRRRFKTLDLSCTKNIFPIKHRLEPSSSSSLSSAPSGPLATSTLRRPISLNTGTTSTATAANTSSSRDGQKMLYKSVISTSDHSFDVTSSRSPISPTLGTLFCEQRLLQSSRSEATLTNKSKNSKKTSDNVTSDK</sequence>
<feature type="compositionally biased region" description="Basic and acidic residues" evidence="2">
    <location>
        <begin position="1814"/>
        <end position="1823"/>
    </location>
</feature>
<dbReference type="InterPro" id="IPR028267">
    <property type="entry name" value="Pianissimo_N"/>
</dbReference>
<feature type="region of interest" description="Disordered" evidence="2">
    <location>
        <begin position="1712"/>
        <end position="1755"/>
    </location>
</feature>
<dbReference type="Pfam" id="PF14664">
    <property type="entry name" value="RICTOR_N"/>
    <property type="match status" value="1"/>
</dbReference>
<dbReference type="SUPFAM" id="SSF48371">
    <property type="entry name" value="ARM repeat"/>
    <property type="match status" value="2"/>
</dbReference>
<organism evidence="6 7">
    <name type="scientific">Clunio marinus</name>
    <dbReference type="NCBI Taxonomy" id="568069"/>
    <lineage>
        <taxon>Eukaryota</taxon>
        <taxon>Metazoa</taxon>
        <taxon>Ecdysozoa</taxon>
        <taxon>Arthropoda</taxon>
        <taxon>Hexapoda</taxon>
        <taxon>Insecta</taxon>
        <taxon>Pterygota</taxon>
        <taxon>Neoptera</taxon>
        <taxon>Endopterygota</taxon>
        <taxon>Diptera</taxon>
        <taxon>Nematocera</taxon>
        <taxon>Chironomoidea</taxon>
        <taxon>Chironomidae</taxon>
        <taxon>Clunio</taxon>
    </lineage>
</organism>
<dbReference type="InterPro" id="IPR029451">
    <property type="entry name" value="RICTOR_M"/>
</dbReference>
<dbReference type="GO" id="GO:0031932">
    <property type="term" value="C:TORC2 complex"/>
    <property type="evidence" value="ECO:0007669"/>
    <property type="project" value="InterPro"/>
</dbReference>
<dbReference type="OrthoDB" id="271111at2759"/>
<feature type="compositionally biased region" description="Polar residues" evidence="2">
    <location>
        <begin position="1124"/>
        <end position="1133"/>
    </location>
</feature>
<keyword evidence="7" id="KW-1185">Reference proteome</keyword>
<dbReference type="Pfam" id="PF14666">
    <property type="entry name" value="RICTOR_M"/>
    <property type="match status" value="1"/>
</dbReference>
<dbReference type="InterPro" id="IPR016024">
    <property type="entry name" value="ARM-type_fold"/>
</dbReference>
<evidence type="ECO:0000256" key="2">
    <source>
        <dbReference type="SAM" id="MobiDB-lite"/>
    </source>
</evidence>
<evidence type="ECO:0000256" key="1">
    <source>
        <dbReference type="ARBA" id="ARBA00008878"/>
    </source>
</evidence>
<dbReference type="Proteomes" id="UP000183832">
    <property type="component" value="Unassembled WGS sequence"/>
</dbReference>
<feature type="compositionally biased region" description="Low complexity" evidence="2">
    <location>
        <begin position="1714"/>
        <end position="1731"/>
    </location>
</feature>
<evidence type="ECO:0000259" key="3">
    <source>
        <dbReference type="SMART" id="SM01307"/>
    </source>
</evidence>
<evidence type="ECO:0000313" key="7">
    <source>
        <dbReference type="Proteomes" id="UP000183832"/>
    </source>
</evidence>
<feature type="domain" description="Rapamycin-insensitive companion of mTOR" evidence="5">
    <location>
        <begin position="959"/>
        <end position="1033"/>
    </location>
</feature>
<dbReference type="PANTHER" id="PTHR13298">
    <property type="entry name" value="CYTOSOLIC REGULATOR PIANISSIMO"/>
    <property type="match status" value="1"/>
</dbReference>
<feature type="domain" description="Rapamycin-insensitive companion of mTOR middle" evidence="3">
    <location>
        <begin position="556"/>
        <end position="781"/>
    </location>
</feature>
<dbReference type="SMART" id="SM01303">
    <property type="entry name" value="RasGEF_N_2"/>
    <property type="match status" value="1"/>
</dbReference>
<dbReference type="SMART" id="SM01307">
    <property type="entry name" value="RICTOR_M"/>
    <property type="match status" value="1"/>
</dbReference>
<dbReference type="GO" id="GO:0051897">
    <property type="term" value="P:positive regulation of phosphatidylinositol 3-kinase/protein kinase B signal transduction"/>
    <property type="evidence" value="ECO:0007669"/>
    <property type="project" value="TreeGrafter"/>
</dbReference>
<dbReference type="EMBL" id="CVRI01000035">
    <property type="protein sequence ID" value="CRK92792.1"/>
    <property type="molecule type" value="Genomic_DNA"/>
</dbReference>
<dbReference type="InterPro" id="IPR029452">
    <property type="entry name" value="RICTOR_V"/>
</dbReference>
<feature type="domain" description="Rapamycin-insensitive companion of mTOR N-terminal" evidence="4">
    <location>
        <begin position="41"/>
        <end position="417"/>
    </location>
</feature>
<dbReference type="InterPro" id="IPR028268">
    <property type="entry name" value="Pianissimo_fam"/>
</dbReference>
<protein>
    <submittedName>
        <fullName evidence="6">CLUMA_CG006294, isoform A</fullName>
    </submittedName>
</protein>
<evidence type="ECO:0000259" key="4">
    <source>
        <dbReference type="SMART" id="SM01308"/>
    </source>
</evidence>
<name>A0A1J1HXI8_9DIPT</name>
<dbReference type="PANTHER" id="PTHR13298:SF11">
    <property type="entry name" value="RAPAMYCIN-INSENSITIVE COMPANION OF MTOR"/>
    <property type="match status" value="1"/>
</dbReference>
<dbReference type="SMART" id="SM01310">
    <property type="entry name" value="RICTOR_V"/>
    <property type="match status" value="1"/>
</dbReference>
<dbReference type="Pfam" id="PF14663">
    <property type="entry name" value="RasGEF_N_2"/>
    <property type="match status" value="1"/>
</dbReference>
<dbReference type="SMART" id="SM01308">
    <property type="entry name" value="RICTOR_N"/>
    <property type="match status" value="1"/>
</dbReference>
<dbReference type="GO" id="GO:0043539">
    <property type="term" value="F:protein serine/threonine kinase activator activity"/>
    <property type="evidence" value="ECO:0007669"/>
    <property type="project" value="TreeGrafter"/>
</dbReference>
<accession>A0A1J1HXI8</accession>